<sequence>MSHSINDLPSDVGQTLAELRKAAGRTQTYIEERLKEQGLNVDQTRVSRIEKGLVTPTESEIEGYLSTIGTDDAKAYREFLKQPWKILERPSFRHPQRDLLCKAEAALQWVKDFKSQPVRNSQKIRAQRYVNRLVSEGKYLASLKHTIAYVGKIGSGKTTALCKLAGLVISQGLSFERQSVLATGSGGTTVCEVHIRCADKFRILLEPQSKEEIEKLIEDYWASWKSGTEGEQKNQQRDVSSEITRTLRNMTGLARGSRESANGKKEKFDELVDLVNKCADLEAFRVEILDRMKLQERTQREFWYEETSPSAGLEWLKKTFEDINYVRNNELPLPERIDVFVPDKVFPSFPYDIEIVDTKGIDGTAIRQDLKRYQIDDPPRALTVLCSGFNDAPDLAIQSLIDNLIQTGSKEVLKQRVVLLVLPR</sequence>
<dbReference type="Pfam" id="PF13560">
    <property type="entry name" value="HTH_31"/>
    <property type="match status" value="1"/>
</dbReference>
<organism evidence="1 2">
    <name type="scientific">Floridaenema evergladense BLCC-F167</name>
    <dbReference type="NCBI Taxonomy" id="3153639"/>
    <lineage>
        <taxon>Bacteria</taxon>
        <taxon>Bacillati</taxon>
        <taxon>Cyanobacteriota</taxon>
        <taxon>Cyanophyceae</taxon>
        <taxon>Oscillatoriophycideae</taxon>
        <taxon>Aerosakkonematales</taxon>
        <taxon>Aerosakkonemataceae</taxon>
        <taxon>Floridanema</taxon>
        <taxon>Floridanema evergladense</taxon>
    </lineage>
</organism>
<protein>
    <submittedName>
        <fullName evidence="1">Helix-turn-helix domain-containing protein</fullName>
    </submittedName>
</protein>
<gene>
    <name evidence="1" type="ORF">ACE1CA_32210</name>
</gene>
<proteinExistence type="predicted"/>
<comment type="caution">
    <text evidence="1">The sequence shown here is derived from an EMBL/GenBank/DDBJ whole genome shotgun (WGS) entry which is preliminary data.</text>
</comment>
<dbReference type="Proteomes" id="UP001576780">
    <property type="component" value="Unassembled WGS sequence"/>
</dbReference>
<dbReference type="SUPFAM" id="SSF52540">
    <property type="entry name" value="P-loop containing nucleoside triphosphate hydrolases"/>
    <property type="match status" value="1"/>
</dbReference>
<dbReference type="InterPro" id="IPR027417">
    <property type="entry name" value="P-loop_NTPase"/>
</dbReference>
<reference evidence="1 2" key="1">
    <citation type="submission" date="2024-09" db="EMBL/GenBank/DDBJ databases">
        <title>Floridaenema gen nov. (Aerosakkonemataceae, Aerosakkonematales ord. nov., Cyanobacteria) from benthic tropical and subtropical fresh waters, with the description of four new species.</title>
        <authorList>
            <person name="Moretto J.A."/>
            <person name="Berthold D.E."/>
            <person name="Lefler F.W."/>
            <person name="Huang I.-S."/>
            <person name="Laughinghouse H. IV."/>
        </authorList>
    </citation>
    <scope>NUCLEOTIDE SEQUENCE [LARGE SCALE GENOMIC DNA]</scope>
    <source>
        <strain evidence="1 2">BLCC-F167</strain>
    </source>
</reference>
<evidence type="ECO:0000313" key="1">
    <source>
        <dbReference type="EMBL" id="MFB2839178.1"/>
    </source>
</evidence>
<accession>A0ABV4WX52</accession>
<name>A0ABV4WX52_9CYAN</name>
<dbReference type="InterPro" id="IPR010982">
    <property type="entry name" value="Lambda_DNA-bd_dom_sf"/>
</dbReference>
<feature type="non-terminal residue" evidence="1">
    <location>
        <position position="424"/>
    </location>
</feature>
<dbReference type="CDD" id="cd00093">
    <property type="entry name" value="HTH_XRE"/>
    <property type="match status" value="1"/>
</dbReference>
<dbReference type="InterPro" id="IPR001387">
    <property type="entry name" value="Cro/C1-type_HTH"/>
</dbReference>
<evidence type="ECO:0000313" key="2">
    <source>
        <dbReference type="Proteomes" id="UP001576780"/>
    </source>
</evidence>
<dbReference type="RefSeq" id="WP_413281463.1">
    <property type="nucleotide sequence ID" value="NZ_JBHFNT010000298.1"/>
</dbReference>
<dbReference type="SUPFAM" id="SSF47413">
    <property type="entry name" value="lambda repressor-like DNA-binding domains"/>
    <property type="match status" value="1"/>
</dbReference>
<dbReference type="EMBL" id="JBHFNT010000298">
    <property type="protein sequence ID" value="MFB2839178.1"/>
    <property type="molecule type" value="Genomic_DNA"/>
</dbReference>
<dbReference type="Gene3D" id="1.10.260.40">
    <property type="entry name" value="lambda repressor-like DNA-binding domains"/>
    <property type="match status" value="1"/>
</dbReference>
<keyword evidence="2" id="KW-1185">Reference proteome</keyword>